<evidence type="ECO:0000313" key="1">
    <source>
        <dbReference type="EMBL" id="TDW99071.1"/>
    </source>
</evidence>
<dbReference type="EMBL" id="SODV01000001">
    <property type="protein sequence ID" value="TDW99071.1"/>
    <property type="molecule type" value="Genomic_DNA"/>
</dbReference>
<gene>
    <name evidence="1" type="ORF">EDB95_0079</name>
</gene>
<dbReference type="AlphaFoldDB" id="A0A4R8DM80"/>
<keyword evidence="2" id="KW-1185">Reference proteome</keyword>
<dbReference type="Proteomes" id="UP000294498">
    <property type="component" value="Unassembled WGS sequence"/>
</dbReference>
<accession>A0A4R8DM80</accession>
<reference evidence="1 2" key="1">
    <citation type="submission" date="2019-03" db="EMBL/GenBank/DDBJ databases">
        <title>Genomic Encyclopedia of Type Strains, Phase IV (KMG-IV): sequencing the most valuable type-strain genomes for metagenomic binning, comparative biology and taxonomic classification.</title>
        <authorList>
            <person name="Goeker M."/>
        </authorList>
    </citation>
    <scope>NUCLEOTIDE SEQUENCE [LARGE SCALE GENOMIC DNA]</scope>
    <source>
        <strain evidence="1 2">DSM 100059</strain>
    </source>
</reference>
<dbReference type="RefSeq" id="WP_133989477.1">
    <property type="nucleotide sequence ID" value="NZ_SODV01000001.1"/>
</dbReference>
<proteinExistence type="predicted"/>
<sequence>MKNIKTTLLLSTVWCCAFIFNGCETKTTYCTFVLRSNRCDISKDIQNLCFKCNGTTCPDIAMKQVYLKKGEKDSCLVSIGNKISDCGQCAPGDSIVELLSIAQ</sequence>
<comment type="caution">
    <text evidence="1">The sequence shown here is derived from an EMBL/GenBank/DDBJ whole genome shotgun (WGS) entry which is preliminary data.</text>
</comment>
<evidence type="ECO:0000313" key="2">
    <source>
        <dbReference type="Proteomes" id="UP000294498"/>
    </source>
</evidence>
<name>A0A4R8DM80_9BACT</name>
<organism evidence="1 2">
    <name type="scientific">Dinghuibacter silviterrae</name>
    <dbReference type="NCBI Taxonomy" id="1539049"/>
    <lineage>
        <taxon>Bacteria</taxon>
        <taxon>Pseudomonadati</taxon>
        <taxon>Bacteroidota</taxon>
        <taxon>Chitinophagia</taxon>
        <taxon>Chitinophagales</taxon>
        <taxon>Chitinophagaceae</taxon>
        <taxon>Dinghuibacter</taxon>
    </lineage>
</organism>
<protein>
    <submittedName>
        <fullName evidence="1">Uncharacterized protein</fullName>
    </submittedName>
</protein>